<gene>
    <name evidence="1" type="primary">47</name>
    <name evidence="1" type="ORF">SEA_SPARTOI_47</name>
</gene>
<reference evidence="1 2" key="1">
    <citation type="submission" date="2018-10" db="EMBL/GenBank/DDBJ databases">
        <authorList>
            <person name="Smith K."/>
            <person name="Ring A."/>
            <person name="Cross T."/>
            <person name="Beshay M."/>
            <person name="Miah F."/>
            <person name="Nowoslaski J."/>
            <person name="Mia S."/>
            <person name="Micha L."/>
            <person name="Baxter C."/>
            <person name="Ahmad Z."/>
            <person name="Sunnen C.N."/>
            <person name="Janetopoulos C."/>
            <person name="Garlena R.A."/>
            <person name="Russell D.A."/>
            <person name="Pope W.H."/>
            <person name="Jacobs-Sera D."/>
            <person name="Hatfull G.F."/>
        </authorList>
    </citation>
    <scope>NUCLEOTIDE SEQUENCE [LARGE SCALE GENOMIC DNA]</scope>
</reference>
<dbReference type="Proteomes" id="UP000325457">
    <property type="component" value="Segment"/>
</dbReference>
<sequence>MKIGEKVYTPEEASELLGGVLSARTLRDRATKGLYPHLGGRSACGPSGNLRFAESHLQHIADTLERVPEISDAEVFKANMPAMNAFNDRLTGRSKAAHR</sequence>
<dbReference type="EMBL" id="MK061416">
    <property type="protein sequence ID" value="AZF88230.1"/>
    <property type="molecule type" value="Genomic_DNA"/>
</dbReference>
<dbReference type="GeneID" id="80020178"/>
<dbReference type="KEGG" id="vg:80020178"/>
<protein>
    <submittedName>
        <fullName evidence="1">Uncharacterized protein</fullName>
    </submittedName>
</protein>
<organism evidence="1 2">
    <name type="scientific">Rothia phage Spartoi</name>
    <dbReference type="NCBI Taxonomy" id="2483661"/>
    <lineage>
        <taxon>Viruses</taxon>
        <taxon>Duplodnaviria</taxon>
        <taxon>Heunggongvirae</taxon>
        <taxon>Uroviricota</taxon>
        <taxon>Caudoviricetes</taxon>
        <taxon>Spartoivirus</taxon>
        <taxon>Spartoivirus spartoi</taxon>
    </lineage>
</organism>
<accession>A0A5K7NL90</accession>
<proteinExistence type="predicted"/>
<evidence type="ECO:0000313" key="2">
    <source>
        <dbReference type="Proteomes" id="UP000325457"/>
    </source>
</evidence>
<name>A0A5K7NL90_9CAUD</name>
<evidence type="ECO:0000313" key="1">
    <source>
        <dbReference type="EMBL" id="AZF88230.1"/>
    </source>
</evidence>
<dbReference type="RefSeq" id="YP_010755523.1">
    <property type="nucleotide sequence ID" value="NC_073471.1"/>
</dbReference>
<keyword evidence="2" id="KW-1185">Reference proteome</keyword>